<dbReference type="RefSeq" id="WP_003322891.1">
    <property type="nucleotide sequence ID" value="NZ_ALPT02000070.1"/>
</dbReference>
<reference evidence="1 3" key="1">
    <citation type="journal article" date="2014" name="Genome Announc.">
        <title>Draft Genome Sequence of Bacillus alcalophilus AV1934, a Classic Alkaliphile Isolated from Human Feces in 1934.</title>
        <authorList>
            <person name="Attie O."/>
            <person name="Jayaprakash A."/>
            <person name="Shah H."/>
            <person name="Paulsen I.T."/>
            <person name="Morino M."/>
            <person name="Takahashi Y."/>
            <person name="Narumi I."/>
            <person name="Sachidanandam R."/>
            <person name="Satoh K."/>
            <person name="Ito M."/>
            <person name="Krulwich T.A."/>
        </authorList>
    </citation>
    <scope>NUCLEOTIDE SEQUENCE [LARGE SCALE GENOMIC DNA]</scope>
    <source>
        <strain evidence="1 3">AV1934</strain>
    </source>
</reference>
<comment type="caution">
    <text evidence="1">The sequence shown here is derived from an EMBL/GenBank/DDBJ whole genome shotgun (WGS) entry which is preliminary data.</text>
</comment>
<sequence length="299" mass="36091">MGRKKQNIEKQKVLFHLYLNPYIRESNTRIYDVLLQTYNRTYEAIYKDIKENPKKIYDVHLKEANATIHNQYCSEYADPSDYYEQLQEYVVERVQEQSLMHYQFKLMSLSNLYQVFEQQLRKWLFEEMTHSQNEYTNQIKFVLKYEEDTYSGFYNNFRILTNLLKEMNLTFPMQASETGEMSEWEIFFNDVEDKGKDIPIVQTEIWNLIRECNLISNTYKHGSGNSAKALYKIRPEYFEKVSDTKLMNLYRTTNMEEVLSVDKICFETYSTVMKTFWEKLKEHQSGFVLMEIDMSPEEE</sequence>
<dbReference type="EMBL" id="JALP01000217">
    <property type="protein sequence ID" value="THG89563.1"/>
    <property type="molecule type" value="Genomic_DNA"/>
</dbReference>
<dbReference type="AlphaFoldDB" id="A0A094WEV6"/>
<gene>
    <name evidence="2" type="ORF">AJ85_16780</name>
    <name evidence="1" type="ORF">BALCAV_0217270</name>
</gene>
<protein>
    <submittedName>
        <fullName evidence="1">Uncharacterized protein</fullName>
    </submittedName>
</protein>
<keyword evidence="3" id="KW-1185">Reference proteome</keyword>
<accession>A0A094WEV6</accession>
<proteinExistence type="predicted"/>
<name>A0A094WEV6_ALKAL</name>
<dbReference type="EMBL" id="ALPT02000070">
    <property type="protein sequence ID" value="KGA96264.1"/>
    <property type="molecule type" value="Genomic_DNA"/>
</dbReference>
<dbReference type="OrthoDB" id="1354489at2"/>
<evidence type="ECO:0000313" key="4">
    <source>
        <dbReference type="Proteomes" id="UP000297014"/>
    </source>
</evidence>
<organism evidence="1 3">
    <name type="scientific">Alkalihalobacillus alcalophilus ATCC 27647 = CGMCC 1.3604</name>
    <dbReference type="NCBI Taxonomy" id="1218173"/>
    <lineage>
        <taxon>Bacteria</taxon>
        <taxon>Bacillati</taxon>
        <taxon>Bacillota</taxon>
        <taxon>Bacilli</taxon>
        <taxon>Bacillales</taxon>
        <taxon>Bacillaceae</taxon>
        <taxon>Alkalihalobacillus</taxon>
    </lineage>
</organism>
<evidence type="ECO:0000313" key="2">
    <source>
        <dbReference type="EMBL" id="THG89563.1"/>
    </source>
</evidence>
<dbReference type="Proteomes" id="UP000297014">
    <property type="component" value="Unassembled WGS sequence"/>
</dbReference>
<evidence type="ECO:0000313" key="1">
    <source>
        <dbReference type="EMBL" id="KGA96264.1"/>
    </source>
</evidence>
<evidence type="ECO:0000313" key="3">
    <source>
        <dbReference type="Proteomes" id="UP000002754"/>
    </source>
</evidence>
<reference evidence="2 4" key="2">
    <citation type="submission" date="2014-01" db="EMBL/GenBank/DDBJ databases">
        <title>Draft genome sequencing of Bacillus alcalophilus CGMCC 1.3604.</title>
        <authorList>
            <person name="Yang J."/>
            <person name="Diao L."/>
            <person name="Yang S."/>
        </authorList>
    </citation>
    <scope>NUCLEOTIDE SEQUENCE [LARGE SCALE GENOMIC DNA]</scope>
    <source>
        <strain evidence="2 4">CGMCC 1.3604</strain>
    </source>
</reference>
<dbReference type="Proteomes" id="UP000002754">
    <property type="component" value="Unassembled WGS sequence"/>
</dbReference>
<dbReference type="eggNOG" id="ENOG5030VET">
    <property type="taxonomic scope" value="Bacteria"/>
</dbReference>